<keyword evidence="4" id="KW-0963">Cytoplasm</keyword>
<comment type="caution">
    <text evidence="13">The sequence shown here is derived from an EMBL/GenBank/DDBJ whole genome shotgun (WGS) entry which is preliminary data.</text>
</comment>
<dbReference type="InterPro" id="IPR050489">
    <property type="entry name" value="Tyr-tRNA_synthase"/>
</dbReference>
<sequence>MASDLNPEESIALIKANLAEVLDSEIIDNVILKEKRPLKVYWGTATTGRPHCGYFVPMIKIAELLRAGCTVKVLLADIHGYLDNMKAPLELVEYRAKYYEFVIKSALRAVGVDLSRLEFVLGSSYQLSKEYTMDRFKLEGITRINVAQKAGAEVVKQTDDPTLGGLIYPLMQALDEQYLDVDAQFGGVDQRKIFTFAKENLPKINYKVRAHLMNTMVPGLGEAAKMSSSDADSKIDLLDGPEAVEKKLKKAKCVPKEVEGNGVIAFVEHVIFRALALKNGGTSKFVIQRKDQEPLVYESVDKLKEDYTADILTPQLLKQGLTAHLNDILKPIREEFIASKEWQDIDVQAYPPETGPVKVKKVKKEVDPARKAAALAARKNVVAKPDGHVEGKDAEKVTVGSSTEETLEKLKIASDTVSFPNFRTDFPPANWSLLWTLRCEVASRVQYLTGILKSIKCVFNRNLQHKYEKPSIPSHLPPMKLENGLTIGLLVISNELWGIISSFQFSVNISSLVVSLSHNIDSNIHKFKFKLKHINLDSRS</sequence>
<dbReference type="Pfam" id="PF00579">
    <property type="entry name" value="tRNA-synt_1b"/>
    <property type="match status" value="1"/>
</dbReference>
<comment type="subcellular location">
    <subcellularLocation>
        <location evidence="1">Cytoplasm</location>
    </subcellularLocation>
</comment>
<dbReference type="InterPro" id="IPR014729">
    <property type="entry name" value="Rossmann-like_a/b/a_fold"/>
</dbReference>
<dbReference type="Proteomes" id="UP000326757">
    <property type="component" value="Unassembled WGS sequence"/>
</dbReference>
<organism evidence="13 14">
    <name type="scientific">Monilinia laxa</name>
    <name type="common">Brown rot fungus</name>
    <name type="synonym">Sclerotinia laxa</name>
    <dbReference type="NCBI Taxonomy" id="61186"/>
    <lineage>
        <taxon>Eukaryota</taxon>
        <taxon>Fungi</taxon>
        <taxon>Dikarya</taxon>
        <taxon>Ascomycota</taxon>
        <taxon>Pezizomycotina</taxon>
        <taxon>Leotiomycetes</taxon>
        <taxon>Helotiales</taxon>
        <taxon>Sclerotiniaceae</taxon>
        <taxon>Monilinia</taxon>
    </lineage>
</organism>
<keyword evidence="8 12" id="KW-0648">Protein biosynthesis</keyword>
<dbReference type="Gene3D" id="1.10.240.10">
    <property type="entry name" value="Tyrosyl-Transfer RNA Synthetase"/>
    <property type="match status" value="1"/>
</dbReference>
<keyword evidence="7 12" id="KW-0067">ATP-binding</keyword>
<dbReference type="PANTHER" id="PTHR46264:SF4">
    <property type="entry name" value="TYROSINE--TRNA LIGASE, CYTOPLASMIC"/>
    <property type="match status" value="1"/>
</dbReference>
<keyword evidence="6 12" id="KW-0547">Nucleotide-binding</keyword>
<dbReference type="NCBIfam" id="NF006330">
    <property type="entry name" value="PRK08560.1"/>
    <property type="match status" value="1"/>
</dbReference>
<protein>
    <recommendedName>
        <fullName evidence="3 12">Tyrosine--tRNA ligase</fullName>
        <ecNumber evidence="3 12">6.1.1.1</ecNumber>
    </recommendedName>
    <alternativeName>
        <fullName evidence="10 12">Tyrosyl-tRNA synthetase</fullName>
    </alternativeName>
</protein>
<evidence type="ECO:0000256" key="4">
    <source>
        <dbReference type="ARBA" id="ARBA00022490"/>
    </source>
</evidence>
<dbReference type="AlphaFoldDB" id="A0A5N6KD47"/>
<dbReference type="GO" id="GO:0005524">
    <property type="term" value="F:ATP binding"/>
    <property type="evidence" value="ECO:0007669"/>
    <property type="project" value="UniProtKB-KW"/>
</dbReference>
<dbReference type="FunFam" id="3.40.50.620:FF:000040">
    <property type="entry name" value="Tyrosine--tRNA ligase"/>
    <property type="match status" value="1"/>
</dbReference>
<dbReference type="EC" id="6.1.1.1" evidence="3 12"/>
<evidence type="ECO:0000256" key="7">
    <source>
        <dbReference type="ARBA" id="ARBA00022840"/>
    </source>
</evidence>
<name>A0A5N6KD47_MONLA</name>
<dbReference type="Gene3D" id="3.40.50.620">
    <property type="entry name" value="HUPs"/>
    <property type="match status" value="1"/>
</dbReference>
<dbReference type="SUPFAM" id="SSF52374">
    <property type="entry name" value="Nucleotidylyl transferase"/>
    <property type="match status" value="1"/>
</dbReference>
<dbReference type="GO" id="GO:0004831">
    <property type="term" value="F:tyrosine-tRNA ligase activity"/>
    <property type="evidence" value="ECO:0007669"/>
    <property type="project" value="UniProtKB-EC"/>
</dbReference>
<evidence type="ECO:0000256" key="2">
    <source>
        <dbReference type="ARBA" id="ARBA00005594"/>
    </source>
</evidence>
<gene>
    <name evidence="13" type="ORF">EYC80_003179</name>
</gene>
<keyword evidence="5 12" id="KW-0436">Ligase</keyword>
<dbReference type="NCBIfam" id="TIGR00234">
    <property type="entry name" value="tyrS"/>
    <property type="match status" value="1"/>
</dbReference>
<dbReference type="PANTHER" id="PTHR46264">
    <property type="entry name" value="TYROSINE-TRNA LIGASE"/>
    <property type="match status" value="1"/>
</dbReference>
<evidence type="ECO:0000256" key="10">
    <source>
        <dbReference type="ARBA" id="ARBA00033323"/>
    </source>
</evidence>
<evidence type="ECO:0000256" key="5">
    <source>
        <dbReference type="ARBA" id="ARBA00022598"/>
    </source>
</evidence>
<accession>A0A5N6KD47</accession>
<evidence type="ECO:0000256" key="6">
    <source>
        <dbReference type="ARBA" id="ARBA00022741"/>
    </source>
</evidence>
<dbReference type="InterPro" id="IPR002305">
    <property type="entry name" value="aa-tRNA-synth_Ic"/>
</dbReference>
<dbReference type="GO" id="GO:0006437">
    <property type="term" value="P:tyrosyl-tRNA aminoacylation"/>
    <property type="evidence" value="ECO:0007669"/>
    <property type="project" value="InterPro"/>
</dbReference>
<evidence type="ECO:0000256" key="3">
    <source>
        <dbReference type="ARBA" id="ARBA00013160"/>
    </source>
</evidence>
<dbReference type="GO" id="GO:0005737">
    <property type="term" value="C:cytoplasm"/>
    <property type="evidence" value="ECO:0007669"/>
    <property type="project" value="UniProtKB-SubCell"/>
</dbReference>
<dbReference type="InterPro" id="IPR002307">
    <property type="entry name" value="Tyr-tRNA-ligase"/>
</dbReference>
<evidence type="ECO:0000256" key="11">
    <source>
        <dbReference type="ARBA" id="ARBA00048248"/>
    </source>
</evidence>
<evidence type="ECO:0000256" key="9">
    <source>
        <dbReference type="ARBA" id="ARBA00023146"/>
    </source>
</evidence>
<comment type="catalytic activity">
    <reaction evidence="11 12">
        <text>tRNA(Tyr) + L-tyrosine + ATP = L-tyrosyl-tRNA(Tyr) + AMP + diphosphate + H(+)</text>
        <dbReference type="Rhea" id="RHEA:10220"/>
        <dbReference type="Rhea" id="RHEA-COMP:9706"/>
        <dbReference type="Rhea" id="RHEA-COMP:9707"/>
        <dbReference type="ChEBI" id="CHEBI:15378"/>
        <dbReference type="ChEBI" id="CHEBI:30616"/>
        <dbReference type="ChEBI" id="CHEBI:33019"/>
        <dbReference type="ChEBI" id="CHEBI:58315"/>
        <dbReference type="ChEBI" id="CHEBI:78442"/>
        <dbReference type="ChEBI" id="CHEBI:78536"/>
        <dbReference type="ChEBI" id="CHEBI:456215"/>
        <dbReference type="EC" id="6.1.1.1"/>
    </reaction>
</comment>
<evidence type="ECO:0000256" key="8">
    <source>
        <dbReference type="ARBA" id="ARBA00022917"/>
    </source>
</evidence>
<reference evidence="13 14" key="1">
    <citation type="submission" date="2019-06" db="EMBL/GenBank/DDBJ databases">
        <title>Genome Sequence of the Brown Rot Fungal Pathogen Monilinia laxa.</title>
        <authorList>
            <person name="De Miccolis Angelini R.M."/>
            <person name="Landi L."/>
            <person name="Abate D."/>
            <person name="Pollastro S."/>
            <person name="Romanazzi G."/>
            <person name="Faretra F."/>
        </authorList>
    </citation>
    <scope>NUCLEOTIDE SEQUENCE [LARGE SCALE GENOMIC DNA]</scope>
    <source>
        <strain evidence="13 14">Mlax316</strain>
    </source>
</reference>
<comment type="similarity">
    <text evidence="2 12">Belongs to the class-I aminoacyl-tRNA synthetase family.</text>
</comment>
<dbReference type="EMBL" id="VIGI01000004">
    <property type="protein sequence ID" value="KAB8301297.1"/>
    <property type="molecule type" value="Genomic_DNA"/>
</dbReference>
<evidence type="ECO:0000256" key="1">
    <source>
        <dbReference type="ARBA" id="ARBA00004496"/>
    </source>
</evidence>
<evidence type="ECO:0000313" key="14">
    <source>
        <dbReference type="Proteomes" id="UP000326757"/>
    </source>
</evidence>
<evidence type="ECO:0000313" key="13">
    <source>
        <dbReference type="EMBL" id="KAB8301297.1"/>
    </source>
</evidence>
<keyword evidence="14" id="KW-1185">Reference proteome</keyword>
<evidence type="ECO:0000256" key="12">
    <source>
        <dbReference type="RuleBase" id="RU361234"/>
    </source>
</evidence>
<proteinExistence type="inferred from homology"/>
<dbReference type="OrthoDB" id="197206at2759"/>
<dbReference type="PRINTS" id="PR01040">
    <property type="entry name" value="TRNASYNTHTYR"/>
</dbReference>
<keyword evidence="9 12" id="KW-0030">Aminoacyl-tRNA synthetase</keyword>